<feature type="compositionally biased region" description="Basic and acidic residues" evidence="1">
    <location>
        <begin position="81"/>
        <end position="97"/>
    </location>
</feature>
<evidence type="ECO:0000256" key="1">
    <source>
        <dbReference type="SAM" id="MobiDB-lite"/>
    </source>
</evidence>
<dbReference type="Proteomes" id="UP000765509">
    <property type="component" value="Unassembled WGS sequence"/>
</dbReference>
<evidence type="ECO:0000313" key="2">
    <source>
        <dbReference type="EMBL" id="MBW0517454.1"/>
    </source>
</evidence>
<feature type="region of interest" description="Disordered" evidence="1">
    <location>
        <begin position="1"/>
        <end position="116"/>
    </location>
</feature>
<feature type="compositionally biased region" description="Polar residues" evidence="1">
    <location>
        <begin position="1"/>
        <end position="18"/>
    </location>
</feature>
<dbReference type="EMBL" id="AVOT02025938">
    <property type="protein sequence ID" value="MBW0517454.1"/>
    <property type="molecule type" value="Genomic_DNA"/>
</dbReference>
<gene>
    <name evidence="2" type="ORF">O181_057169</name>
</gene>
<organism evidence="2 3">
    <name type="scientific">Austropuccinia psidii MF-1</name>
    <dbReference type="NCBI Taxonomy" id="1389203"/>
    <lineage>
        <taxon>Eukaryota</taxon>
        <taxon>Fungi</taxon>
        <taxon>Dikarya</taxon>
        <taxon>Basidiomycota</taxon>
        <taxon>Pucciniomycotina</taxon>
        <taxon>Pucciniomycetes</taxon>
        <taxon>Pucciniales</taxon>
        <taxon>Sphaerophragmiaceae</taxon>
        <taxon>Austropuccinia</taxon>
    </lineage>
</organism>
<sequence>MEDSRTLTSSQRLASTFGTLIESPENEITSIPVSRHESFSTGNSGDVPVSVQELFYGGKESRGGTSANPLYRHNELSSSSEEVHGPRKDSRPSEGLETHVLQRRSPKEESMVEKPK</sequence>
<protein>
    <submittedName>
        <fullName evidence="2">Uncharacterized protein</fullName>
    </submittedName>
</protein>
<keyword evidence="3" id="KW-1185">Reference proteome</keyword>
<feature type="compositionally biased region" description="Basic and acidic residues" evidence="1">
    <location>
        <begin position="105"/>
        <end position="116"/>
    </location>
</feature>
<name>A0A9Q3E9X1_9BASI</name>
<proteinExistence type="predicted"/>
<reference evidence="2" key="1">
    <citation type="submission" date="2021-03" db="EMBL/GenBank/DDBJ databases">
        <title>Draft genome sequence of rust myrtle Austropuccinia psidii MF-1, a brazilian biotype.</title>
        <authorList>
            <person name="Quecine M.C."/>
            <person name="Pachon D.M.R."/>
            <person name="Bonatelli M.L."/>
            <person name="Correr F.H."/>
            <person name="Franceschini L.M."/>
            <person name="Leite T.F."/>
            <person name="Margarido G.R.A."/>
            <person name="Almeida C.A."/>
            <person name="Ferrarezi J.A."/>
            <person name="Labate C.A."/>
        </authorList>
    </citation>
    <scope>NUCLEOTIDE SEQUENCE</scope>
    <source>
        <strain evidence="2">MF-1</strain>
    </source>
</reference>
<accession>A0A9Q3E9X1</accession>
<dbReference type="AlphaFoldDB" id="A0A9Q3E9X1"/>
<evidence type="ECO:0000313" key="3">
    <source>
        <dbReference type="Proteomes" id="UP000765509"/>
    </source>
</evidence>
<comment type="caution">
    <text evidence="2">The sequence shown here is derived from an EMBL/GenBank/DDBJ whole genome shotgun (WGS) entry which is preliminary data.</text>
</comment>